<evidence type="ECO:0000256" key="1">
    <source>
        <dbReference type="ARBA" id="ARBA00010481"/>
    </source>
</evidence>
<dbReference type="GO" id="GO:0071555">
    <property type="term" value="P:cell wall organization"/>
    <property type="evidence" value="ECO:0007669"/>
    <property type="project" value="UniProtKB-UniRule"/>
</dbReference>
<organism evidence="11 12">
    <name type="scientific">Clitoria ternatea</name>
    <name type="common">Butterfly pea</name>
    <dbReference type="NCBI Taxonomy" id="43366"/>
    <lineage>
        <taxon>Eukaryota</taxon>
        <taxon>Viridiplantae</taxon>
        <taxon>Streptophyta</taxon>
        <taxon>Embryophyta</taxon>
        <taxon>Tracheophyta</taxon>
        <taxon>Spermatophyta</taxon>
        <taxon>Magnoliopsida</taxon>
        <taxon>eudicotyledons</taxon>
        <taxon>Gunneridae</taxon>
        <taxon>Pentapetalae</taxon>
        <taxon>rosids</taxon>
        <taxon>fabids</taxon>
        <taxon>Fabales</taxon>
        <taxon>Fabaceae</taxon>
        <taxon>Papilionoideae</taxon>
        <taxon>50 kb inversion clade</taxon>
        <taxon>NPAAA clade</taxon>
        <taxon>indigoferoid/millettioid clade</taxon>
        <taxon>Phaseoleae</taxon>
        <taxon>Clitoria</taxon>
    </lineage>
</organism>
<dbReference type="EMBL" id="JAYKXN010000004">
    <property type="protein sequence ID" value="KAK7294029.1"/>
    <property type="molecule type" value="Genomic_DNA"/>
</dbReference>
<keyword evidence="3 9" id="KW-0808">Transferase</keyword>
<feature type="compositionally biased region" description="Low complexity" evidence="10">
    <location>
        <begin position="18"/>
        <end position="42"/>
    </location>
</feature>
<comment type="similarity">
    <text evidence="1 9">Belongs to the glycosyltransferase 37 family.</text>
</comment>
<keyword evidence="4" id="KW-0547">Nucleotide-binding</keyword>
<evidence type="ECO:0000256" key="10">
    <source>
        <dbReference type="SAM" id="MobiDB-lite"/>
    </source>
</evidence>
<sequence length="389" mass="42715">MTTLSSSLTPSVPDGSPSKASTSRRGGAAGSCSSRASSSGSRTPPSHVPPGLAASFQWSLASPSKAPKTSSTNPTPSNFPRAPTPYTSSQILRRTRRIGSTPSVAPSSSTPDLSWISRRFKKCMETVEWCFADAKMEKCNVDKIVLVGGSSRIPKVQKLLQEFFNVKELCKSINPDEAVAYGAAVRAALLRADNKRGFEIGFFYVVMDQKTHSSSFLNGLGKVKVLKGKVQNETDERSTTENDTIISASGAVPLMPQSFSSETFCIFDIRNMRKFIKGNQMISMDATFLYAILTDRVLLVKFGKDKHGLFCEPFLNSTWILPERSPFWKDKHVEKYQMMLEMDIAKNSKEGLPSAFLLVYNTPAVILRIVSLCPSSTTSQQDPLVDFAF</sequence>
<keyword evidence="5" id="KW-0067">ATP-binding</keyword>
<dbReference type="InterPro" id="IPR013126">
    <property type="entry name" value="Hsp_70_fam"/>
</dbReference>
<dbReference type="EC" id="2.4.1.-" evidence="9"/>
<dbReference type="PROSITE" id="PS01036">
    <property type="entry name" value="HSP70_3"/>
    <property type="match status" value="1"/>
</dbReference>
<dbReference type="InterPro" id="IPR043129">
    <property type="entry name" value="ATPase_NBD"/>
</dbReference>
<comment type="subcellular location">
    <subcellularLocation>
        <location evidence="9">Golgi apparatus</location>
        <location evidence="9">Golgi stack membrane</location>
        <topology evidence="9">Single-pass type II membrane protein</topology>
    </subcellularLocation>
</comment>
<feature type="region of interest" description="Disordered" evidence="10">
    <location>
        <begin position="1"/>
        <end position="90"/>
    </location>
</feature>
<evidence type="ECO:0000256" key="6">
    <source>
        <dbReference type="ARBA" id="ARBA00023034"/>
    </source>
</evidence>
<dbReference type="InterPro" id="IPR018181">
    <property type="entry name" value="Heat_shock_70_CS"/>
</dbReference>
<reference evidence="11 12" key="1">
    <citation type="submission" date="2024-01" db="EMBL/GenBank/DDBJ databases">
        <title>The genomes of 5 underutilized Papilionoideae crops provide insights into root nodulation and disease resistance.</title>
        <authorList>
            <person name="Yuan L."/>
        </authorList>
    </citation>
    <scope>NUCLEOTIDE SEQUENCE [LARGE SCALE GENOMIC DNA]</scope>
    <source>
        <strain evidence="11">LY-2023</strain>
        <tissue evidence="11">Leaf</tissue>
    </source>
</reference>
<comment type="function">
    <text evidence="9">May be involved in cell wall biosynthesis.</text>
</comment>
<dbReference type="GO" id="GO:0140662">
    <property type="term" value="F:ATP-dependent protein folding chaperone"/>
    <property type="evidence" value="ECO:0007669"/>
    <property type="project" value="InterPro"/>
</dbReference>
<accession>A0AAN9J971</accession>
<keyword evidence="12" id="KW-1185">Reference proteome</keyword>
<evidence type="ECO:0000256" key="9">
    <source>
        <dbReference type="RuleBase" id="RU367004"/>
    </source>
</evidence>
<evidence type="ECO:0000313" key="11">
    <source>
        <dbReference type="EMBL" id="KAK7294029.1"/>
    </source>
</evidence>
<comment type="caution">
    <text evidence="11">The sequence shown here is derived from an EMBL/GenBank/DDBJ whole genome shotgun (WGS) entry which is preliminary data.</text>
</comment>
<dbReference type="Pfam" id="PF00012">
    <property type="entry name" value="HSP70"/>
    <property type="match status" value="1"/>
</dbReference>
<keyword evidence="8 9" id="KW-0961">Cell wall biogenesis/degradation</keyword>
<evidence type="ECO:0000256" key="5">
    <source>
        <dbReference type="ARBA" id="ARBA00022840"/>
    </source>
</evidence>
<keyword evidence="2 9" id="KW-0328">Glycosyltransferase</keyword>
<dbReference type="Proteomes" id="UP001359559">
    <property type="component" value="Unassembled WGS sequence"/>
</dbReference>
<dbReference type="PANTHER" id="PTHR19375">
    <property type="entry name" value="HEAT SHOCK PROTEIN 70KDA"/>
    <property type="match status" value="1"/>
</dbReference>
<dbReference type="GO" id="GO:0008107">
    <property type="term" value="F:galactoside 2-alpha-L-fucosyltransferase activity"/>
    <property type="evidence" value="ECO:0007669"/>
    <property type="project" value="InterPro"/>
</dbReference>
<proteinExistence type="inferred from homology"/>
<dbReference type="AlphaFoldDB" id="A0AAN9J971"/>
<protein>
    <recommendedName>
        <fullName evidence="9">Fucosyltransferase</fullName>
        <ecNumber evidence="9">2.4.1.-</ecNumber>
    </recommendedName>
</protein>
<dbReference type="GO" id="GO:0032580">
    <property type="term" value="C:Golgi cisterna membrane"/>
    <property type="evidence" value="ECO:0007669"/>
    <property type="project" value="UniProtKB-SubCell"/>
</dbReference>
<dbReference type="InterPro" id="IPR004938">
    <property type="entry name" value="XG_FTase"/>
</dbReference>
<evidence type="ECO:0000313" key="12">
    <source>
        <dbReference type="Proteomes" id="UP001359559"/>
    </source>
</evidence>
<keyword evidence="6 9" id="KW-0333">Golgi apparatus</keyword>
<gene>
    <name evidence="11" type="ORF">RJT34_16912</name>
</gene>
<dbReference type="SUPFAM" id="SSF53067">
    <property type="entry name" value="Actin-like ATPase domain"/>
    <property type="match status" value="1"/>
</dbReference>
<dbReference type="GO" id="GO:0042546">
    <property type="term" value="P:cell wall biogenesis"/>
    <property type="evidence" value="ECO:0007669"/>
    <property type="project" value="InterPro"/>
</dbReference>
<evidence type="ECO:0000256" key="2">
    <source>
        <dbReference type="ARBA" id="ARBA00022676"/>
    </source>
</evidence>
<evidence type="ECO:0000256" key="8">
    <source>
        <dbReference type="ARBA" id="ARBA00023316"/>
    </source>
</evidence>
<keyword evidence="7" id="KW-0325">Glycoprotein</keyword>
<dbReference type="Gene3D" id="3.30.420.40">
    <property type="match status" value="2"/>
</dbReference>
<feature type="compositionally biased region" description="Polar residues" evidence="10">
    <location>
        <begin position="56"/>
        <end position="78"/>
    </location>
</feature>
<evidence type="ECO:0000256" key="3">
    <source>
        <dbReference type="ARBA" id="ARBA00022679"/>
    </source>
</evidence>
<evidence type="ECO:0000256" key="7">
    <source>
        <dbReference type="ARBA" id="ARBA00023180"/>
    </source>
</evidence>
<dbReference type="Pfam" id="PF03254">
    <property type="entry name" value="XG_FTase"/>
    <property type="match status" value="1"/>
</dbReference>
<dbReference type="GO" id="GO:0005524">
    <property type="term" value="F:ATP binding"/>
    <property type="evidence" value="ECO:0007669"/>
    <property type="project" value="UniProtKB-KW"/>
</dbReference>
<name>A0AAN9J971_CLITE</name>
<evidence type="ECO:0000256" key="4">
    <source>
        <dbReference type="ARBA" id="ARBA00022741"/>
    </source>
</evidence>